<accession>A0A3P3D9F2</accession>
<dbReference type="RefSeq" id="WP_124966421.1">
    <property type="nucleotide sequence ID" value="NZ_RRAZ01000035.1"/>
</dbReference>
<protein>
    <recommendedName>
        <fullName evidence="3">TnsA endonuclease N-terminal domain-containing protein</fullName>
    </recommendedName>
</protein>
<dbReference type="EMBL" id="RRAZ01000035">
    <property type="protein sequence ID" value="RRH70236.1"/>
    <property type="molecule type" value="Genomic_DNA"/>
</dbReference>
<comment type="caution">
    <text evidence="1">The sequence shown here is derived from an EMBL/GenBank/DDBJ whole genome shotgun (WGS) entry which is preliminary data.</text>
</comment>
<evidence type="ECO:0000313" key="1">
    <source>
        <dbReference type="EMBL" id="RRH70236.1"/>
    </source>
</evidence>
<keyword evidence="2" id="KW-1185">Reference proteome</keyword>
<dbReference type="OrthoDB" id="7745561at2"/>
<gene>
    <name evidence="1" type="ORF">EG244_17240</name>
</gene>
<dbReference type="Proteomes" id="UP000282125">
    <property type="component" value="Unassembled WGS sequence"/>
</dbReference>
<dbReference type="AlphaFoldDB" id="A0A3P3D9F2"/>
<evidence type="ECO:0000313" key="2">
    <source>
        <dbReference type="Proteomes" id="UP000282125"/>
    </source>
</evidence>
<name>A0A3P3D9F2_9RHOB</name>
<reference evidence="1 2" key="1">
    <citation type="submission" date="2018-11" db="EMBL/GenBank/DDBJ databases">
        <title>Gemmobacter sp. nov., YIM 102744-1 draft genome.</title>
        <authorList>
            <person name="Li G."/>
            <person name="Jiang Y."/>
        </authorList>
    </citation>
    <scope>NUCLEOTIDE SEQUENCE [LARGE SCALE GENOMIC DNA]</scope>
    <source>
        <strain evidence="1 2">YIM 102744-1</strain>
    </source>
</reference>
<proteinExistence type="predicted"/>
<sequence>MKRHLNASPVARSVYDRGMKKKLTVVSGRGVHGYCATESNLEAAAIAVFSLDPDVIRIEPQPCVFDMVSLSEYENHEAYHAATRDRQLAKRYTPDFRLSFEGGDQVLVEIKHSRLITKDASILSYPERLAGLGIKLCIFSEEDINPDLSYNAKLLRSVARYKNNFIPFNNAPLNLRTGSALFSEYCDAGYSSGEVFSWIVSGDLKINLSKARIGRCSNLCPSFGNKDHLRVLRYD</sequence>
<organism evidence="1 2">
    <name type="scientific">Falsigemmobacter faecalis</name>
    <dbReference type="NCBI Taxonomy" id="2488730"/>
    <lineage>
        <taxon>Bacteria</taxon>
        <taxon>Pseudomonadati</taxon>
        <taxon>Pseudomonadota</taxon>
        <taxon>Alphaproteobacteria</taxon>
        <taxon>Rhodobacterales</taxon>
        <taxon>Paracoccaceae</taxon>
        <taxon>Falsigemmobacter</taxon>
    </lineage>
</organism>
<evidence type="ECO:0008006" key="3">
    <source>
        <dbReference type="Google" id="ProtNLM"/>
    </source>
</evidence>